<dbReference type="Proteomes" id="UP001451303">
    <property type="component" value="Unassembled WGS sequence"/>
</dbReference>
<gene>
    <name evidence="1" type="ORF">QR685DRAFT_572404</name>
</gene>
<sequence length="85" mass="8895">MIVSSSLCSRCPEPRSASSIRCSSQLIAMTKRGIVELCHCEPQRTGVLLASGYPTSSLLAAVLKTLLGHLCFGIEIGSERGGATS</sequence>
<reference evidence="1 2" key="1">
    <citation type="submission" date="2023-09" db="EMBL/GenBank/DDBJ databases">
        <title>Multi-omics analysis of a traditional fermented food reveals byproduct-associated fungal strains for waste-to-food upcycling.</title>
        <authorList>
            <consortium name="Lawrence Berkeley National Laboratory"/>
            <person name="Rekdal V.M."/>
            <person name="Villalobos-Escobedo J.M."/>
            <person name="Rodriguez-Valeron N."/>
            <person name="Garcia M.O."/>
            <person name="Vasquez D.P."/>
            <person name="Damayanti I."/>
            <person name="Sorensen P.M."/>
            <person name="Baidoo E.E."/>
            <person name="De Carvalho A.C."/>
            <person name="Riley R."/>
            <person name="Lipzen A."/>
            <person name="He G."/>
            <person name="Yan M."/>
            <person name="Haridas S."/>
            <person name="Daum C."/>
            <person name="Yoshinaga Y."/>
            <person name="Ng V."/>
            <person name="Grigoriev I.V."/>
            <person name="Munk R."/>
            <person name="Nuraida L."/>
            <person name="Wijaya C.H."/>
            <person name="Morales P.-C."/>
            <person name="Keasling J.D."/>
        </authorList>
    </citation>
    <scope>NUCLEOTIDE SEQUENCE [LARGE SCALE GENOMIC DNA]</scope>
    <source>
        <strain evidence="1 2">FGSC 2613</strain>
    </source>
</reference>
<comment type="caution">
    <text evidence="1">The sequence shown here is derived from an EMBL/GenBank/DDBJ whole genome shotgun (WGS) entry which is preliminary data.</text>
</comment>
<evidence type="ECO:0000313" key="2">
    <source>
        <dbReference type="Proteomes" id="UP001451303"/>
    </source>
</evidence>
<protein>
    <submittedName>
        <fullName evidence="1">Uncharacterized protein</fullName>
    </submittedName>
</protein>
<organism evidence="1 2">
    <name type="scientific">Neurospora intermedia</name>
    <dbReference type="NCBI Taxonomy" id="5142"/>
    <lineage>
        <taxon>Eukaryota</taxon>
        <taxon>Fungi</taxon>
        <taxon>Dikarya</taxon>
        <taxon>Ascomycota</taxon>
        <taxon>Pezizomycotina</taxon>
        <taxon>Sordariomycetes</taxon>
        <taxon>Sordariomycetidae</taxon>
        <taxon>Sordariales</taxon>
        <taxon>Sordariaceae</taxon>
        <taxon>Neurospora</taxon>
    </lineage>
</organism>
<evidence type="ECO:0000313" key="1">
    <source>
        <dbReference type="EMBL" id="KAL0469400.1"/>
    </source>
</evidence>
<keyword evidence="2" id="KW-1185">Reference proteome</keyword>
<proteinExistence type="predicted"/>
<accession>A0ABR3D9P1</accession>
<name>A0ABR3D9P1_NEUIN</name>
<dbReference type="EMBL" id="JAVLET010000005">
    <property type="protein sequence ID" value="KAL0469400.1"/>
    <property type="molecule type" value="Genomic_DNA"/>
</dbReference>